<dbReference type="InterPro" id="IPR003423">
    <property type="entry name" value="OMP_efflux"/>
</dbReference>
<reference evidence="3 4" key="1">
    <citation type="submission" date="2024-02" db="EMBL/GenBank/DDBJ databases">
        <title>New thermophilic sulfur-oxidizing bacteria from a hot springs of the Uzon caldera (Kamchatka, Russia).</title>
        <authorList>
            <person name="Dukat A.M."/>
            <person name="Elcheninov A.G."/>
            <person name="Frolov E.N."/>
        </authorList>
    </citation>
    <scope>NUCLEOTIDE SEQUENCE [LARGE SCALE GENOMIC DNA]</scope>
    <source>
        <strain evidence="3 4">AK1</strain>
    </source>
</reference>
<comment type="similarity">
    <text evidence="1">Belongs to the outer membrane factor (OMF) (TC 1.B.17) family.</text>
</comment>
<evidence type="ECO:0000256" key="1">
    <source>
        <dbReference type="ARBA" id="ARBA00007613"/>
    </source>
</evidence>
<dbReference type="Pfam" id="PF02321">
    <property type="entry name" value="OEP"/>
    <property type="match status" value="2"/>
</dbReference>
<evidence type="ECO:0000256" key="2">
    <source>
        <dbReference type="SAM" id="Coils"/>
    </source>
</evidence>
<name>A0ABV0EHK3_9BURK</name>
<evidence type="ECO:0000313" key="3">
    <source>
        <dbReference type="EMBL" id="MEO1766882.1"/>
    </source>
</evidence>
<accession>A0ABV0EHK3</accession>
<organism evidence="3 4">
    <name type="scientific">Thiobacter aerophilum</name>
    <dbReference type="NCBI Taxonomy" id="3121275"/>
    <lineage>
        <taxon>Bacteria</taxon>
        <taxon>Pseudomonadati</taxon>
        <taxon>Pseudomonadota</taxon>
        <taxon>Betaproteobacteria</taxon>
        <taxon>Burkholderiales</taxon>
        <taxon>Thiobacteraceae</taxon>
        <taxon>Thiobacter</taxon>
    </lineage>
</organism>
<feature type="coiled-coil region" evidence="2">
    <location>
        <begin position="310"/>
        <end position="348"/>
    </location>
</feature>
<dbReference type="SUPFAM" id="SSF56954">
    <property type="entry name" value="Outer membrane efflux proteins (OEP)"/>
    <property type="match status" value="1"/>
</dbReference>
<gene>
    <name evidence="3" type="ORF">V6E02_06625</name>
</gene>
<sequence length="417" mass="45017">MAVAVAGAAWGESSLPPGIAPELPTPLSLTQAQALAAQRNRELIVARRALEAARADVKTASQGPNATFSVNTTAINPSAGIGAGRPWDKTVDTTVRVDQPVERGGKRELRIAAAEHAVAASAQDLADTARRTRGAVAAAYYDLVLAQRRLAILRDSARLYRNLVDAAEKRLRAGDVAPTDVARIHIDAVRAGNDLAEAEAQLFQAQSALAYLLGAEAVASRLQAVDDWPALEPVPPDADLEQLISRRPDVQAAQARLAMADKNRELARALRKRDVIVGVQYEHFPPDGRSMYGFGISVPLFTGSDYAGEIRRAEVDRLAAEDAVERTRAQARTEVMQARAALQVARERVLRYRGDILRQAQRAADAAEFAYLHGAMGVMDLLDARRTLKATLLEAENAQADYARAVAAWKMVVEADQ</sequence>
<proteinExistence type="inferred from homology"/>
<dbReference type="EMBL" id="JBAJEX010000004">
    <property type="protein sequence ID" value="MEO1766882.1"/>
    <property type="molecule type" value="Genomic_DNA"/>
</dbReference>
<dbReference type="Proteomes" id="UP001482231">
    <property type="component" value="Unassembled WGS sequence"/>
</dbReference>
<evidence type="ECO:0000313" key="4">
    <source>
        <dbReference type="Proteomes" id="UP001482231"/>
    </source>
</evidence>
<keyword evidence="4" id="KW-1185">Reference proteome</keyword>
<dbReference type="PANTHER" id="PTHR30203:SF30">
    <property type="entry name" value="OUTER MEMBRANE PROTEIN-RELATED"/>
    <property type="match status" value="1"/>
</dbReference>
<dbReference type="Gene3D" id="1.20.1600.10">
    <property type="entry name" value="Outer membrane efflux proteins (OEP)"/>
    <property type="match status" value="1"/>
</dbReference>
<comment type="caution">
    <text evidence="3">The sequence shown here is derived from an EMBL/GenBank/DDBJ whole genome shotgun (WGS) entry which is preliminary data.</text>
</comment>
<dbReference type="InterPro" id="IPR010131">
    <property type="entry name" value="MdtP/NodT-like"/>
</dbReference>
<protein>
    <submittedName>
        <fullName evidence="3">TolC family protein</fullName>
    </submittedName>
</protein>
<dbReference type="PANTHER" id="PTHR30203">
    <property type="entry name" value="OUTER MEMBRANE CATION EFFLUX PROTEIN"/>
    <property type="match status" value="1"/>
</dbReference>
<keyword evidence="2" id="KW-0175">Coiled coil</keyword>
<dbReference type="RefSeq" id="WP_347307992.1">
    <property type="nucleotide sequence ID" value="NZ_JBAJEX010000004.1"/>
</dbReference>